<dbReference type="AlphaFoldDB" id="A0A6C0LAC5"/>
<sequence length="665" mass="77260">MSIEDINYLKNNSIKQNYTFLIDSTDRDRDKYPNPNKYVVDFTVPFKNVIGMEIIDASIPRTMYNIDVENNLLYYYLGTDENDTIIKNGVTEKIACDIITSNCTYADGYTKITDGGFIELSNNINIYNIYSNHISGPEINNDINNSFIGGTEIGITYSFKIKADATYNPSKNNTYCVFSLGYYHLWKQTKEKYTGMSVSVVKRSTGTLYNIQFIMGDGSVPGDTQVITDVDLKDEVHICWTIFENNWVVYISNNSLSINITRTITVTKTIKNVFYVKKYIGKSLAAPITNNLNGILYKETWTADANAVMYIKDFKIYNRALRAEEVILCKNNSILDMPFWYKLYDNSTKNSGKTELIDYPDIFSKMSIDTGDYTLKTFLLNYEEIEDTEVGFKKHSEPAELTNLLDIYSRLPFIFDMRRSTIYENLGFDLYNSINPDYINDRYQYKPMYNSNPKMYKMFHSILNTDVTKVILTIQYDKHLITSPGIVYLIGNKYIVLKCPEIEEHLFGSLSYSKYSLGLAKFRVDNVGINSERLAITKLPIREFHPIGKLSRISLRFETNRGTLYDFKGVNHNIVFAIYYYEPKQNKFPEGSILNPEYKMNYIDYKYYQEEIEGDSEDEAEEYSRDNINDYKKKEIDYSNEGIKLRQYNEHYVNKDDDDSDGEDD</sequence>
<protein>
    <recommendedName>
        <fullName evidence="1">DUF5901 domain-containing protein</fullName>
    </recommendedName>
</protein>
<proteinExistence type="predicted"/>
<dbReference type="Pfam" id="PF19254">
    <property type="entry name" value="DUF5901"/>
    <property type="match status" value="2"/>
</dbReference>
<feature type="domain" description="DUF5901" evidence="1">
    <location>
        <begin position="4"/>
        <end position="113"/>
    </location>
</feature>
<evidence type="ECO:0000313" key="2">
    <source>
        <dbReference type="EMBL" id="QHU27919.1"/>
    </source>
</evidence>
<evidence type="ECO:0000259" key="1">
    <source>
        <dbReference type="Pfam" id="PF19254"/>
    </source>
</evidence>
<name>A0A6C0LAC5_9ZZZZ</name>
<organism evidence="2">
    <name type="scientific">viral metagenome</name>
    <dbReference type="NCBI Taxonomy" id="1070528"/>
    <lineage>
        <taxon>unclassified sequences</taxon>
        <taxon>metagenomes</taxon>
        <taxon>organismal metagenomes</taxon>
    </lineage>
</organism>
<feature type="domain" description="DUF5901" evidence="1">
    <location>
        <begin position="462"/>
        <end position="630"/>
    </location>
</feature>
<dbReference type="EMBL" id="MN740465">
    <property type="protein sequence ID" value="QHU27919.1"/>
    <property type="molecule type" value="Genomic_DNA"/>
</dbReference>
<dbReference type="InterPro" id="IPR045420">
    <property type="entry name" value="DUF5901"/>
</dbReference>
<accession>A0A6C0LAC5</accession>
<reference evidence="2" key="1">
    <citation type="journal article" date="2020" name="Nature">
        <title>Giant virus diversity and host interactions through global metagenomics.</title>
        <authorList>
            <person name="Schulz F."/>
            <person name="Roux S."/>
            <person name="Paez-Espino D."/>
            <person name="Jungbluth S."/>
            <person name="Walsh D.A."/>
            <person name="Denef V.J."/>
            <person name="McMahon K.D."/>
            <person name="Konstantinidis K.T."/>
            <person name="Eloe-Fadrosh E.A."/>
            <person name="Kyrpides N.C."/>
            <person name="Woyke T."/>
        </authorList>
    </citation>
    <scope>NUCLEOTIDE SEQUENCE</scope>
    <source>
        <strain evidence="2">GVMAG-M-3300027769-26</strain>
    </source>
</reference>